<reference evidence="2" key="1">
    <citation type="submission" date="2021-10" db="EMBL/GenBank/DDBJ databases">
        <title>De novo Genome Assembly of Clathrus columnatus (Basidiomycota, Fungi) Using Illumina and Nanopore Sequence Data.</title>
        <authorList>
            <person name="Ogiso-Tanaka E."/>
            <person name="Itagaki H."/>
            <person name="Hosoya T."/>
            <person name="Hosaka K."/>
        </authorList>
    </citation>
    <scope>NUCLEOTIDE SEQUENCE</scope>
    <source>
        <strain evidence="2">MO-923</strain>
    </source>
</reference>
<evidence type="ECO:0000313" key="3">
    <source>
        <dbReference type="Proteomes" id="UP001050691"/>
    </source>
</evidence>
<protein>
    <submittedName>
        <fullName evidence="2">Uncharacterized protein</fullName>
    </submittedName>
</protein>
<proteinExistence type="predicted"/>
<keyword evidence="3" id="KW-1185">Reference proteome</keyword>
<feature type="region of interest" description="Disordered" evidence="1">
    <location>
        <begin position="308"/>
        <end position="328"/>
    </location>
</feature>
<dbReference type="Proteomes" id="UP001050691">
    <property type="component" value="Unassembled WGS sequence"/>
</dbReference>
<organism evidence="2 3">
    <name type="scientific">Clathrus columnatus</name>
    <dbReference type="NCBI Taxonomy" id="1419009"/>
    <lineage>
        <taxon>Eukaryota</taxon>
        <taxon>Fungi</taxon>
        <taxon>Dikarya</taxon>
        <taxon>Basidiomycota</taxon>
        <taxon>Agaricomycotina</taxon>
        <taxon>Agaricomycetes</taxon>
        <taxon>Phallomycetidae</taxon>
        <taxon>Phallales</taxon>
        <taxon>Clathraceae</taxon>
        <taxon>Clathrus</taxon>
    </lineage>
</organism>
<comment type="caution">
    <text evidence="2">The sequence shown here is derived from an EMBL/GenBank/DDBJ whole genome shotgun (WGS) entry which is preliminary data.</text>
</comment>
<dbReference type="EMBL" id="BPWL01000008">
    <property type="protein sequence ID" value="GJJ12834.1"/>
    <property type="molecule type" value="Genomic_DNA"/>
</dbReference>
<name>A0AAV5AJI3_9AGAM</name>
<gene>
    <name evidence="2" type="ORF">Clacol_007079</name>
</gene>
<sequence>MVRITVDNYRDFDSLVVYELPKGSLVVDLKAEIEATEGHQRLGNRRGDGPDYQDYQDDQNLDSLISGNLCETIIYLRQALIYCHFKLRDITETSDYYLKHQETEIVGISVNLDRPIYTSKLRRDWRYRTALSPELFALDPYGQPTINISDISKPFSYYGIRNGDVITIISLPPPHYYSSLSKRGLLPPIVDEIHKYFPPFPCSNYTPLQTYTIVQAKHNWDGEIMHPHIKGISLKRNALFISEKSSFIGQPGWLYGSPIPSTEVGSPERPYVPALDKKIVFVTIPESEVLNVQVHENELHRKEIHTDKEVTESQSKERHLDGVNIGTHGTTVGFQGGMSGKYSFGSTEKGSKVSQRKVTAGIDKEDTIFWNLKAPSTKLDEDGLNGEEVITLVLKEKPVEFKYNCRITHAKNGVEKTMERRTKNWPRKLF</sequence>
<accession>A0AAV5AJI3</accession>
<dbReference type="AlphaFoldDB" id="A0AAV5AJI3"/>
<evidence type="ECO:0000313" key="2">
    <source>
        <dbReference type="EMBL" id="GJJ12834.1"/>
    </source>
</evidence>
<evidence type="ECO:0000256" key="1">
    <source>
        <dbReference type="SAM" id="MobiDB-lite"/>
    </source>
</evidence>
<feature type="compositionally biased region" description="Basic and acidic residues" evidence="1">
    <location>
        <begin position="308"/>
        <end position="321"/>
    </location>
</feature>